<reference evidence="1 2" key="1">
    <citation type="journal article" date="2018" name="Appl. Microbiol. Biotechnol.">
        <title>Co-cultivation of the strictly anaerobic methanogen Methanosarcina barkeri with aerobic methanotrophs in an oxygen-limited membrane bioreactor.</title>
        <authorList>
            <person name="In 't Zandt M.H."/>
            <person name="van den Bosch T.J.M."/>
            <person name="Rijkers R."/>
            <person name="van Kessel M.A.H.J."/>
            <person name="Jetten M.S.M."/>
            <person name="Welte C.U."/>
        </authorList>
    </citation>
    <scope>NUCLEOTIDE SEQUENCE [LARGE SCALE GENOMIC DNA]</scope>
    <source>
        <strain evidence="1 2">DSM 17706</strain>
    </source>
</reference>
<dbReference type="RefSeq" id="WP_108916463.1">
    <property type="nucleotide sequence ID" value="NZ_BGJY01000018.1"/>
</dbReference>
<comment type="caution">
    <text evidence="1">The sequence shown here is derived from an EMBL/GenBank/DDBJ whole genome shotgun (WGS) entry which is preliminary data.</text>
</comment>
<dbReference type="Proteomes" id="UP000245137">
    <property type="component" value="Unassembled WGS sequence"/>
</dbReference>
<name>A0A2U1SSX5_METSR</name>
<dbReference type="OrthoDB" id="7158305at2"/>
<keyword evidence="2" id="KW-1185">Reference proteome</keyword>
<proteinExistence type="predicted"/>
<accession>A0A2U1SSX5</accession>
<evidence type="ECO:0000313" key="2">
    <source>
        <dbReference type="Proteomes" id="UP000245137"/>
    </source>
</evidence>
<dbReference type="EMBL" id="PUIV01000006">
    <property type="protein sequence ID" value="PWB94710.1"/>
    <property type="molecule type" value="Genomic_DNA"/>
</dbReference>
<protein>
    <submittedName>
        <fullName evidence="1">Uncharacterized protein</fullName>
    </submittedName>
</protein>
<dbReference type="AlphaFoldDB" id="A0A2U1SSX5"/>
<organism evidence="1 2">
    <name type="scientific">Methylosinus sporium</name>
    <dbReference type="NCBI Taxonomy" id="428"/>
    <lineage>
        <taxon>Bacteria</taxon>
        <taxon>Pseudomonadati</taxon>
        <taxon>Pseudomonadota</taxon>
        <taxon>Alphaproteobacteria</taxon>
        <taxon>Hyphomicrobiales</taxon>
        <taxon>Methylocystaceae</taxon>
        <taxon>Methylosinus</taxon>
    </lineage>
</organism>
<gene>
    <name evidence="1" type="ORF">C5689_06500</name>
</gene>
<sequence>MDKTAILKKVFAEVEQRTGFTEDQIRNNTAGLRLGPIIDARAEVWGRLHFEHGWANTALQNEFDKDWRVIRNGLANWAKKQVAAA</sequence>
<evidence type="ECO:0000313" key="1">
    <source>
        <dbReference type="EMBL" id="PWB94710.1"/>
    </source>
</evidence>